<keyword evidence="4 5" id="KW-0413">Isomerase</keyword>
<comment type="domain">
    <text evidence="5">Forms a 10-stranded antiparallel beta-barrel structure able to accommodate a hydrophobic ligand in its interior. In fact, this fold hosts the heme group, which is located in a wide surface cleft.</text>
</comment>
<dbReference type="NCBIfam" id="NF045819">
    <property type="entry name" value="PeroxynitIsom"/>
    <property type="match status" value="1"/>
</dbReference>
<sequence>MAEPQTPAPHPAIAPLAGLLGTWRGRGQGDYPTIEPFGYLEEITFGHLGRPFLTYRQRTRHADDNRPLHVEAGYLRCPGPDRVELILSHPTGITEICEGKLTLGDDELRLELESTAIGLSSTAKSVTALSRTVHMHGGVIDYTLQMGAVGLPLQDHLAASLHKI</sequence>
<dbReference type="SUPFAM" id="SSF50814">
    <property type="entry name" value="Lipocalins"/>
    <property type="match status" value="1"/>
</dbReference>
<accession>A0ABV2WX53</accession>
<feature type="binding site" evidence="5">
    <location>
        <position position="124"/>
    </location>
    <ligand>
        <name>heme b</name>
        <dbReference type="ChEBI" id="CHEBI:60344"/>
    </ligand>
</feature>
<keyword evidence="2 5" id="KW-0479">Metal-binding</keyword>
<evidence type="ECO:0000256" key="4">
    <source>
        <dbReference type="ARBA" id="ARBA00023235"/>
    </source>
</evidence>
<dbReference type="GeneID" id="96243421"/>
<feature type="binding site" evidence="5">
    <location>
        <position position="33"/>
    </location>
    <ligand>
        <name>heme b</name>
        <dbReference type="ChEBI" id="CHEBI:60344"/>
    </ligand>
</feature>
<dbReference type="InterPro" id="IPR054873">
    <property type="entry name" value="PeroxynitIsom"/>
</dbReference>
<dbReference type="InterPro" id="IPR045165">
    <property type="entry name" value="Nitrobindin"/>
</dbReference>
<proteinExistence type="inferred from homology"/>
<name>A0ABV2WX53_9NOCA</name>
<protein>
    <recommendedName>
        <fullName evidence="5">Peroxynitrite isomerase</fullName>
        <ecNumber evidence="5">5.99.-.-</ecNumber>
    </recommendedName>
    <alternativeName>
        <fullName evidence="5">Ferric nitrobindin</fullName>
        <shortName evidence="5">Nb(III)</shortName>
    </alternativeName>
</protein>
<keyword evidence="1 5" id="KW-0349">Heme</keyword>
<dbReference type="InterPro" id="IPR012674">
    <property type="entry name" value="Calycin"/>
</dbReference>
<comment type="pathway">
    <text evidence="5">Nitrogen metabolism.</text>
</comment>
<dbReference type="PANTHER" id="PTHR15854">
    <property type="entry name" value="THAP4 PROTEIN"/>
    <property type="match status" value="1"/>
</dbReference>
<dbReference type="InterPro" id="IPR022939">
    <property type="entry name" value="Nb(III)_bact/plant"/>
</dbReference>
<comment type="cofactor">
    <cofactor evidence="5">
        <name>heme b</name>
        <dbReference type="ChEBI" id="CHEBI:60344"/>
    </cofactor>
    <text evidence="5">Binds 1 heme b group per subunit, that coordinates a highly solvent-exposed Fe(III) atom.</text>
</comment>
<evidence type="ECO:0000259" key="6">
    <source>
        <dbReference type="Pfam" id="PF08768"/>
    </source>
</evidence>
<keyword evidence="3 5" id="KW-0408">Iron</keyword>
<dbReference type="EC" id="5.99.-.-" evidence="5"/>
<dbReference type="Gene3D" id="2.40.128.20">
    <property type="match status" value="1"/>
</dbReference>
<dbReference type="CDD" id="cd07828">
    <property type="entry name" value="lipocalin_heme-bd-THAP4-like"/>
    <property type="match status" value="1"/>
</dbReference>
<evidence type="ECO:0000313" key="7">
    <source>
        <dbReference type="EMBL" id="MEU1955465.1"/>
    </source>
</evidence>
<dbReference type="Pfam" id="PF08768">
    <property type="entry name" value="THAP4_heme-bd"/>
    <property type="match status" value="1"/>
</dbReference>
<comment type="caution">
    <text evidence="7">The sequence shown here is derived from an EMBL/GenBank/DDBJ whole genome shotgun (WGS) entry which is preliminary data.</text>
</comment>
<gene>
    <name evidence="7" type="ORF">ABZ510_26840</name>
</gene>
<feature type="short sequence motif" description="GXWXGXG" evidence="5">
    <location>
        <begin position="21"/>
        <end position="27"/>
    </location>
</feature>
<dbReference type="PANTHER" id="PTHR15854:SF4">
    <property type="entry name" value="PEROXYNITRITE ISOMERASE THAP4"/>
    <property type="match status" value="1"/>
</dbReference>
<dbReference type="RefSeq" id="WP_030521756.1">
    <property type="nucleotide sequence ID" value="NZ_JBEXYG010000010.1"/>
</dbReference>
<feature type="domain" description="THAP4-like heme-binding" evidence="6">
    <location>
        <begin position="13"/>
        <end position="163"/>
    </location>
</feature>
<dbReference type="GO" id="GO:0016853">
    <property type="term" value="F:isomerase activity"/>
    <property type="evidence" value="ECO:0007669"/>
    <property type="project" value="UniProtKB-KW"/>
</dbReference>
<evidence type="ECO:0000256" key="1">
    <source>
        <dbReference type="ARBA" id="ARBA00022617"/>
    </source>
</evidence>
<feature type="binding site" description="axial binding residue" evidence="5">
    <location>
        <position position="156"/>
    </location>
    <ligand>
        <name>heme b</name>
        <dbReference type="ChEBI" id="CHEBI:60344"/>
    </ligand>
    <ligandPart>
        <name>Fe</name>
        <dbReference type="ChEBI" id="CHEBI:18248"/>
    </ligandPart>
</feature>
<dbReference type="HAMAP" id="MF_01297">
    <property type="entry name" value="nitrobindin"/>
    <property type="match status" value="1"/>
</dbReference>
<evidence type="ECO:0000256" key="5">
    <source>
        <dbReference type="HAMAP-Rule" id="MF_01297"/>
    </source>
</evidence>
<keyword evidence="8" id="KW-1185">Reference proteome</keyword>
<comment type="function">
    <text evidence="5">Heme-binding protein able to scavenge peroxynitrite and to protect free L-tyrosine against peroxynitrite-mediated nitration, by acting as a peroxynitrite isomerase that converts peroxynitrite to nitrate. Therefore, this protein likely plays a role in peroxynitrite sensing and in the detoxification of reactive nitrogen and oxygen species (RNS and ROS, respectively). Is able to bind nitric oxide (NO) in vitro, but may act as a sensor of peroxynitrite levels in vivo.</text>
</comment>
<comment type="catalytic activity">
    <reaction evidence="5">
        <text>peroxynitrite = nitrate</text>
        <dbReference type="Rhea" id="RHEA:63116"/>
        <dbReference type="ChEBI" id="CHEBI:17632"/>
        <dbReference type="ChEBI" id="CHEBI:25941"/>
    </reaction>
</comment>
<dbReference type="InterPro" id="IPR014878">
    <property type="entry name" value="THAP4-like_heme-bd"/>
</dbReference>
<evidence type="ECO:0000256" key="2">
    <source>
        <dbReference type="ARBA" id="ARBA00022723"/>
    </source>
</evidence>
<dbReference type="EMBL" id="JBEYBF010000024">
    <property type="protein sequence ID" value="MEU1955465.1"/>
    <property type="molecule type" value="Genomic_DNA"/>
</dbReference>
<reference evidence="7 8" key="1">
    <citation type="submission" date="2024-06" db="EMBL/GenBank/DDBJ databases">
        <title>The Natural Products Discovery Center: Release of the First 8490 Sequenced Strains for Exploring Actinobacteria Biosynthetic Diversity.</title>
        <authorList>
            <person name="Kalkreuter E."/>
            <person name="Kautsar S.A."/>
            <person name="Yang D."/>
            <person name="Bader C.D."/>
            <person name="Teijaro C.N."/>
            <person name="Fluegel L."/>
            <person name="Davis C.M."/>
            <person name="Simpson J.R."/>
            <person name="Lauterbach L."/>
            <person name="Steele A.D."/>
            <person name="Gui C."/>
            <person name="Meng S."/>
            <person name="Li G."/>
            <person name="Viehrig K."/>
            <person name="Ye F."/>
            <person name="Su P."/>
            <person name="Kiefer A.F."/>
            <person name="Nichols A."/>
            <person name="Cepeda A.J."/>
            <person name="Yan W."/>
            <person name="Fan B."/>
            <person name="Jiang Y."/>
            <person name="Adhikari A."/>
            <person name="Zheng C.-J."/>
            <person name="Schuster L."/>
            <person name="Cowan T.M."/>
            <person name="Smanski M.J."/>
            <person name="Chevrette M.G."/>
            <person name="De Carvalho L.P.S."/>
            <person name="Shen B."/>
        </authorList>
    </citation>
    <scope>NUCLEOTIDE SEQUENCE [LARGE SCALE GENOMIC DNA]</scope>
    <source>
        <strain evidence="7 8">NPDC019708</strain>
    </source>
</reference>
<evidence type="ECO:0000256" key="3">
    <source>
        <dbReference type="ARBA" id="ARBA00023004"/>
    </source>
</evidence>
<dbReference type="Proteomes" id="UP001550628">
    <property type="component" value="Unassembled WGS sequence"/>
</dbReference>
<comment type="similarity">
    <text evidence="5">Belongs to the nitrobindin family.</text>
</comment>
<organism evidence="7 8">
    <name type="scientific">Nocardia rhamnosiphila</name>
    <dbReference type="NCBI Taxonomy" id="426716"/>
    <lineage>
        <taxon>Bacteria</taxon>
        <taxon>Bacillati</taxon>
        <taxon>Actinomycetota</taxon>
        <taxon>Actinomycetes</taxon>
        <taxon>Mycobacteriales</taxon>
        <taxon>Nocardiaceae</taxon>
        <taxon>Nocardia</taxon>
    </lineage>
</organism>
<evidence type="ECO:0000313" key="8">
    <source>
        <dbReference type="Proteomes" id="UP001550628"/>
    </source>
</evidence>